<evidence type="ECO:0000313" key="2">
    <source>
        <dbReference type="Proteomes" id="UP000762676"/>
    </source>
</evidence>
<dbReference type="AlphaFoldDB" id="A0AAV4I7G7"/>
<comment type="caution">
    <text evidence="1">The sequence shown here is derived from an EMBL/GenBank/DDBJ whole genome shotgun (WGS) entry which is preliminary data.</text>
</comment>
<proteinExistence type="predicted"/>
<accession>A0AAV4I7G7</accession>
<keyword evidence="2" id="KW-1185">Reference proteome</keyword>
<dbReference type="Proteomes" id="UP000762676">
    <property type="component" value="Unassembled WGS sequence"/>
</dbReference>
<organism evidence="1 2">
    <name type="scientific">Elysia marginata</name>
    <dbReference type="NCBI Taxonomy" id="1093978"/>
    <lineage>
        <taxon>Eukaryota</taxon>
        <taxon>Metazoa</taxon>
        <taxon>Spiralia</taxon>
        <taxon>Lophotrochozoa</taxon>
        <taxon>Mollusca</taxon>
        <taxon>Gastropoda</taxon>
        <taxon>Heterobranchia</taxon>
        <taxon>Euthyneura</taxon>
        <taxon>Panpulmonata</taxon>
        <taxon>Sacoglossa</taxon>
        <taxon>Placobranchoidea</taxon>
        <taxon>Plakobranchidae</taxon>
        <taxon>Elysia</taxon>
    </lineage>
</organism>
<protein>
    <submittedName>
        <fullName evidence="1">Uncharacterized protein</fullName>
    </submittedName>
</protein>
<reference evidence="1 2" key="1">
    <citation type="journal article" date="2021" name="Elife">
        <title>Chloroplast acquisition without the gene transfer in kleptoplastic sea slugs, Plakobranchus ocellatus.</title>
        <authorList>
            <person name="Maeda T."/>
            <person name="Takahashi S."/>
            <person name="Yoshida T."/>
            <person name="Shimamura S."/>
            <person name="Takaki Y."/>
            <person name="Nagai Y."/>
            <person name="Toyoda A."/>
            <person name="Suzuki Y."/>
            <person name="Arimoto A."/>
            <person name="Ishii H."/>
            <person name="Satoh N."/>
            <person name="Nishiyama T."/>
            <person name="Hasebe M."/>
            <person name="Maruyama T."/>
            <person name="Minagawa J."/>
            <person name="Obokata J."/>
            <person name="Shigenobu S."/>
        </authorList>
    </citation>
    <scope>NUCLEOTIDE SEQUENCE [LARGE SCALE GENOMIC DNA]</scope>
</reference>
<dbReference type="EMBL" id="BMAT01009440">
    <property type="protein sequence ID" value="GFS06359.1"/>
    <property type="molecule type" value="Genomic_DNA"/>
</dbReference>
<sequence>MPSIVTLSNSFGDEDVKQIMFKDNKDFTLEVAKNRQNEVYMGWSIPFTETTLKAKIKECWRQIGIGKVRKSIATWRKRVRADVELERGSTDHLKN</sequence>
<name>A0AAV4I7G7_9GAST</name>
<gene>
    <name evidence="1" type="ORF">ElyMa_004705100</name>
</gene>
<evidence type="ECO:0000313" key="1">
    <source>
        <dbReference type="EMBL" id="GFS06359.1"/>
    </source>
</evidence>